<accession>A0ACB7WVA9</accession>
<evidence type="ECO:0000313" key="2">
    <source>
        <dbReference type="Proteomes" id="UP000827976"/>
    </source>
</evidence>
<dbReference type="Proteomes" id="UP000827976">
    <property type="component" value="Chromosome 1"/>
</dbReference>
<evidence type="ECO:0000313" key="1">
    <source>
        <dbReference type="EMBL" id="KAH7692472.1"/>
    </source>
</evidence>
<comment type="caution">
    <text evidence="1">The sequence shown here is derived from an EMBL/GenBank/DDBJ whole genome shotgun (WGS) entry which is preliminary data.</text>
</comment>
<reference evidence="2" key="1">
    <citation type="journal article" date="2022" name="Nat. Commun.">
        <title>Chromosome evolution and the genetic basis of agronomically important traits in greater yam.</title>
        <authorList>
            <person name="Bredeson J.V."/>
            <person name="Lyons J.B."/>
            <person name="Oniyinde I.O."/>
            <person name="Okereke N.R."/>
            <person name="Kolade O."/>
            <person name="Nnabue I."/>
            <person name="Nwadili C.O."/>
            <person name="Hribova E."/>
            <person name="Parker M."/>
            <person name="Nwogha J."/>
            <person name="Shu S."/>
            <person name="Carlson J."/>
            <person name="Kariba R."/>
            <person name="Muthemba S."/>
            <person name="Knop K."/>
            <person name="Barton G.J."/>
            <person name="Sherwood A.V."/>
            <person name="Lopez-Montes A."/>
            <person name="Asiedu R."/>
            <person name="Jamnadass R."/>
            <person name="Muchugi A."/>
            <person name="Goodstein D."/>
            <person name="Egesi C.N."/>
            <person name="Featherston J."/>
            <person name="Asfaw A."/>
            <person name="Simpson G.G."/>
            <person name="Dolezel J."/>
            <person name="Hendre P.S."/>
            <person name="Van Deynze A."/>
            <person name="Kumar P.L."/>
            <person name="Obidiegwu J.E."/>
            <person name="Bhattacharjee R."/>
            <person name="Rokhsar D.S."/>
        </authorList>
    </citation>
    <scope>NUCLEOTIDE SEQUENCE [LARGE SCALE GENOMIC DNA]</scope>
    <source>
        <strain evidence="2">cv. TDa95/00328</strain>
    </source>
</reference>
<gene>
    <name evidence="1" type="ORF">IHE45_01G068600</name>
</gene>
<keyword evidence="2" id="KW-1185">Reference proteome</keyword>
<proteinExistence type="predicted"/>
<protein>
    <submittedName>
        <fullName evidence="1">PsbQ-like domain-containing protein</fullName>
    </submittedName>
</protein>
<dbReference type="EMBL" id="CM037011">
    <property type="protein sequence ID" value="KAH7692472.1"/>
    <property type="molecule type" value="Genomic_DNA"/>
</dbReference>
<name>A0ACB7WVA9_DIOAL</name>
<organism evidence="1 2">
    <name type="scientific">Dioscorea alata</name>
    <name type="common">Purple yam</name>
    <dbReference type="NCBI Taxonomy" id="55571"/>
    <lineage>
        <taxon>Eukaryota</taxon>
        <taxon>Viridiplantae</taxon>
        <taxon>Streptophyta</taxon>
        <taxon>Embryophyta</taxon>
        <taxon>Tracheophyta</taxon>
        <taxon>Spermatophyta</taxon>
        <taxon>Magnoliopsida</taxon>
        <taxon>Liliopsida</taxon>
        <taxon>Dioscoreales</taxon>
        <taxon>Dioscoreaceae</taxon>
        <taxon>Dioscorea</taxon>
    </lineage>
</organism>
<sequence>MCSNIPDHRDFSSMVKMRRLKIRRTKTRVDMKEMELENLKLYLENKCIMEENKRLRERALFLRRENRALLSHISSSSREATALHNP</sequence>